<feature type="compositionally biased region" description="Basic and acidic residues" evidence="1">
    <location>
        <begin position="97"/>
        <end position="109"/>
    </location>
</feature>
<organism evidence="2 3">
    <name type="scientific">Kribbella sancticallisti</name>
    <dbReference type="NCBI Taxonomy" id="460087"/>
    <lineage>
        <taxon>Bacteria</taxon>
        <taxon>Bacillati</taxon>
        <taxon>Actinomycetota</taxon>
        <taxon>Actinomycetes</taxon>
        <taxon>Propionibacteriales</taxon>
        <taxon>Kribbellaceae</taxon>
        <taxon>Kribbella</taxon>
    </lineage>
</organism>
<evidence type="ECO:0000313" key="2">
    <source>
        <dbReference type="EMBL" id="GAA1598972.1"/>
    </source>
</evidence>
<sequence length="109" mass="11275">MNLRPENAESDRLIGDDLTDAVLTVEDNQGAGVADGFHLGDSPGRPAAEPRDVPGQAEQTVGCVAPELGRDESVGQEVSVGCGDAFGAQYGLGEAQEGSRARPLDGVRR</sequence>
<evidence type="ECO:0000256" key="1">
    <source>
        <dbReference type="SAM" id="MobiDB-lite"/>
    </source>
</evidence>
<feature type="region of interest" description="Disordered" evidence="1">
    <location>
        <begin position="89"/>
        <end position="109"/>
    </location>
</feature>
<dbReference type="EMBL" id="BAAAOS010000048">
    <property type="protein sequence ID" value="GAA1598972.1"/>
    <property type="molecule type" value="Genomic_DNA"/>
</dbReference>
<protein>
    <submittedName>
        <fullName evidence="2">Uncharacterized protein</fullName>
    </submittedName>
</protein>
<name>A0ABN2EBP3_9ACTN</name>
<evidence type="ECO:0000313" key="3">
    <source>
        <dbReference type="Proteomes" id="UP001500393"/>
    </source>
</evidence>
<dbReference type="Proteomes" id="UP001500393">
    <property type="component" value="Unassembled WGS sequence"/>
</dbReference>
<proteinExistence type="predicted"/>
<reference evidence="2 3" key="1">
    <citation type="journal article" date="2019" name="Int. J. Syst. Evol. Microbiol.">
        <title>The Global Catalogue of Microorganisms (GCM) 10K type strain sequencing project: providing services to taxonomists for standard genome sequencing and annotation.</title>
        <authorList>
            <consortium name="The Broad Institute Genomics Platform"/>
            <consortium name="The Broad Institute Genome Sequencing Center for Infectious Disease"/>
            <person name="Wu L."/>
            <person name="Ma J."/>
        </authorList>
    </citation>
    <scope>NUCLEOTIDE SEQUENCE [LARGE SCALE GENOMIC DNA]</scope>
    <source>
        <strain evidence="2 3">JCM 14969</strain>
    </source>
</reference>
<feature type="region of interest" description="Disordered" evidence="1">
    <location>
        <begin position="29"/>
        <end position="57"/>
    </location>
</feature>
<comment type="caution">
    <text evidence="2">The sequence shown here is derived from an EMBL/GenBank/DDBJ whole genome shotgun (WGS) entry which is preliminary data.</text>
</comment>
<accession>A0ABN2EBP3</accession>
<keyword evidence="3" id="KW-1185">Reference proteome</keyword>
<gene>
    <name evidence="2" type="ORF">GCM10009789_61250</name>
</gene>